<gene>
    <name evidence="1" type="ORF">GGE12_005255</name>
</gene>
<sequence length="116" mass="12768">MLQRSKLKPVYRCFLQKGRAESSPDAEPTAVSLLRISVFGKPTIREAKFGTRFKSRLPMVTLCRRPSCGGGFYGGAACGVPPPALQSSPSFACLKLKILLFFPISRSSCQKPERMQ</sequence>
<comment type="caution">
    <text evidence="1">The sequence shown here is derived from an EMBL/GenBank/DDBJ whole genome shotgun (WGS) entry which is preliminary data.</text>
</comment>
<dbReference type="RefSeq" id="WP_183927996.1">
    <property type="nucleotide sequence ID" value="NZ_JACIGM010000013.1"/>
</dbReference>
<dbReference type="Proteomes" id="UP000533641">
    <property type="component" value="Unassembled WGS sequence"/>
</dbReference>
<protein>
    <submittedName>
        <fullName evidence="1">Uncharacterized protein</fullName>
    </submittedName>
</protein>
<evidence type="ECO:0000313" key="1">
    <source>
        <dbReference type="EMBL" id="MBB4277448.1"/>
    </source>
</evidence>
<dbReference type="AlphaFoldDB" id="A0A7W6WH88"/>
<accession>A0A7W6WH88</accession>
<organism evidence="1 2">
    <name type="scientific">Rhizobium mongolense</name>
    <dbReference type="NCBI Taxonomy" id="57676"/>
    <lineage>
        <taxon>Bacteria</taxon>
        <taxon>Pseudomonadati</taxon>
        <taxon>Pseudomonadota</taxon>
        <taxon>Alphaproteobacteria</taxon>
        <taxon>Hyphomicrobiales</taxon>
        <taxon>Rhizobiaceae</taxon>
        <taxon>Rhizobium/Agrobacterium group</taxon>
        <taxon>Rhizobium</taxon>
    </lineage>
</organism>
<evidence type="ECO:0000313" key="2">
    <source>
        <dbReference type="Proteomes" id="UP000533641"/>
    </source>
</evidence>
<proteinExistence type="predicted"/>
<reference evidence="1 2" key="1">
    <citation type="submission" date="2020-08" db="EMBL/GenBank/DDBJ databases">
        <title>Genomic Encyclopedia of Type Strains, Phase IV (KMG-V): Genome sequencing to study the core and pangenomes of soil and plant-associated prokaryotes.</title>
        <authorList>
            <person name="Whitman W."/>
        </authorList>
    </citation>
    <scope>NUCLEOTIDE SEQUENCE [LARGE SCALE GENOMIC DNA]</scope>
    <source>
        <strain evidence="1 2">SEMIA 402</strain>
    </source>
</reference>
<name>A0A7W6WH88_9HYPH</name>
<dbReference type="EMBL" id="JACIGM010000013">
    <property type="protein sequence ID" value="MBB4277448.1"/>
    <property type="molecule type" value="Genomic_DNA"/>
</dbReference>